<sequence length="221" mass="24002">MELTYLLHVLTLLLAATITTAAPQLPITARGQQEPSLAAPSSATTNTIATITTSTGSSAYFYSSVKEPGGTASIGTRQQVTTPMASTPTNSQLAARSWHPFTWPSNWPFIPEATDDEHDGTDIDNDKEDDKNSRPAAVAALPSSRNPLELMVQDKAHGSDYLSRRWGQEDGIMWHRCRGVACRLNRKSHKKEEEEAEHEDDHGKNDGLGVAVAADGTNDMM</sequence>
<accession>A0A2T3ABC1</accession>
<dbReference type="InParanoid" id="A0A2T3ABC1"/>
<dbReference type="OrthoDB" id="10659880at2759"/>
<dbReference type="AlphaFoldDB" id="A0A2T3ABC1"/>
<dbReference type="EMBL" id="KZ678420">
    <property type="protein sequence ID" value="PSR90410.1"/>
    <property type="molecule type" value="Genomic_DNA"/>
</dbReference>
<protein>
    <submittedName>
        <fullName evidence="3">Uncharacterized protein</fullName>
    </submittedName>
</protein>
<feature type="chain" id="PRO_5015461701" evidence="2">
    <location>
        <begin position="22"/>
        <end position="221"/>
    </location>
</feature>
<feature type="compositionally biased region" description="Acidic residues" evidence="1">
    <location>
        <begin position="113"/>
        <end position="127"/>
    </location>
</feature>
<feature type="signal peptide" evidence="2">
    <location>
        <begin position="1"/>
        <end position="21"/>
    </location>
</feature>
<keyword evidence="4" id="KW-1185">Reference proteome</keyword>
<evidence type="ECO:0000313" key="3">
    <source>
        <dbReference type="EMBL" id="PSR90410.1"/>
    </source>
</evidence>
<gene>
    <name evidence="3" type="ORF">BD289DRAFT_452421</name>
</gene>
<evidence type="ECO:0000256" key="2">
    <source>
        <dbReference type="SAM" id="SignalP"/>
    </source>
</evidence>
<feature type="region of interest" description="Disordered" evidence="1">
    <location>
        <begin position="190"/>
        <end position="221"/>
    </location>
</feature>
<dbReference type="Proteomes" id="UP000241462">
    <property type="component" value="Unassembled WGS sequence"/>
</dbReference>
<feature type="region of interest" description="Disordered" evidence="1">
    <location>
        <begin position="110"/>
        <end position="146"/>
    </location>
</feature>
<organism evidence="3 4">
    <name type="scientific">Coniella lustricola</name>
    <dbReference type="NCBI Taxonomy" id="2025994"/>
    <lineage>
        <taxon>Eukaryota</taxon>
        <taxon>Fungi</taxon>
        <taxon>Dikarya</taxon>
        <taxon>Ascomycota</taxon>
        <taxon>Pezizomycotina</taxon>
        <taxon>Sordariomycetes</taxon>
        <taxon>Sordariomycetidae</taxon>
        <taxon>Diaporthales</taxon>
        <taxon>Schizoparmaceae</taxon>
        <taxon>Coniella</taxon>
    </lineage>
</organism>
<keyword evidence="2" id="KW-0732">Signal</keyword>
<name>A0A2T3ABC1_9PEZI</name>
<evidence type="ECO:0000256" key="1">
    <source>
        <dbReference type="SAM" id="MobiDB-lite"/>
    </source>
</evidence>
<evidence type="ECO:0000313" key="4">
    <source>
        <dbReference type="Proteomes" id="UP000241462"/>
    </source>
</evidence>
<reference evidence="3 4" key="1">
    <citation type="journal article" date="2018" name="Mycol. Prog.">
        <title>Coniella lustricola, a new species from submerged detritus.</title>
        <authorList>
            <person name="Raudabaugh D.B."/>
            <person name="Iturriaga T."/>
            <person name="Carver A."/>
            <person name="Mondo S."/>
            <person name="Pangilinan J."/>
            <person name="Lipzen A."/>
            <person name="He G."/>
            <person name="Amirebrahimi M."/>
            <person name="Grigoriev I.V."/>
            <person name="Miller A.N."/>
        </authorList>
    </citation>
    <scope>NUCLEOTIDE SEQUENCE [LARGE SCALE GENOMIC DNA]</scope>
    <source>
        <strain evidence="3 4">B22-T-1</strain>
    </source>
</reference>
<proteinExistence type="predicted"/>